<dbReference type="AlphaFoldDB" id="A0AAV7G5D8"/>
<dbReference type="GO" id="GO:0006352">
    <property type="term" value="P:DNA-templated transcription initiation"/>
    <property type="evidence" value="ECO:0007669"/>
    <property type="project" value="UniProtKB-UniRule"/>
</dbReference>
<comment type="function">
    <text evidence="4">DNA-dependent RNA polymerase which catalyzes the transcription of DNA into RNA using the four ribonucleoside triphosphates as substrates.</text>
</comment>
<gene>
    <name evidence="5" type="ORF">IEQ34_018736</name>
</gene>
<dbReference type="PANTHER" id="PTHR12709:SF3">
    <property type="entry name" value="DNA-DIRECTED RNA POLYMERASE V SUBUNIT 7"/>
    <property type="match status" value="1"/>
</dbReference>
<evidence type="ECO:0000256" key="2">
    <source>
        <dbReference type="ARBA" id="ARBA00022478"/>
    </source>
</evidence>
<keyword evidence="6" id="KW-1185">Reference proteome</keyword>
<dbReference type="Proteomes" id="UP000775213">
    <property type="component" value="Unassembled WGS sequence"/>
</dbReference>
<reference evidence="5 6" key="1">
    <citation type="journal article" date="2021" name="Hortic Res">
        <title>Chromosome-scale assembly of the Dendrobium chrysotoxum genome enhances the understanding of orchid evolution.</title>
        <authorList>
            <person name="Zhang Y."/>
            <person name="Zhang G.Q."/>
            <person name="Zhang D."/>
            <person name="Liu X.D."/>
            <person name="Xu X.Y."/>
            <person name="Sun W.H."/>
            <person name="Yu X."/>
            <person name="Zhu X."/>
            <person name="Wang Z.W."/>
            <person name="Zhao X."/>
            <person name="Zhong W.Y."/>
            <person name="Chen H."/>
            <person name="Yin W.L."/>
            <person name="Huang T."/>
            <person name="Niu S.C."/>
            <person name="Liu Z.J."/>
        </authorList>
    </citation>
    <scope>NUCLEOTIDE SEQUENCE [LARGE SCALE GENOMIC DNA]</scope>
    <source>
        <strain evidence="5">Lindl</strain>
    </source>
</reference>
<evidence type="ECO:0000256" key="1">
    <source>
        <dbReference type="ARBA" id="ARBA00004123"/>
    </source>
</evidence>
<dbReference type="SUPFAM" id="SSF50249">
    <property type="entry name" value="Nucleic acid-binding proteins"/>
    <property type="match status" value="1"/>
</dbReference>
<dbReference type="GO" id="GO:0000428">
    <property type="term" value="C:DNA-directed RNA polymerase complex"/>
    <property type="evidence" value="ECO:0007669"/>
    <property type="project" value="UniProtKB-KW"/>
</dbReference>
<evidence type="ECO:0000256" key="3">
    <source>
        <dbReference type="ARBA" id="ARBA00023163"/>
    </source>
</evidence>
<dbReference type="GO" id="GO:0003727">
    <property type="term" value="F:single-stranded RNA binding"/>
    <property type="evidence" value="ECO:0007669"/>
    <property type="project" value="TreeGrafter"/>
</dbReference>
<dbReference type="InterPro" id="IPR045113">
    <property type="entry name" value="Rpb7-like"/>
</dbReference>
<keyword evidence="2 4" id="KW-0240">DNA-directed RNA polymerase</keyword>
<dbReference type="GO" id="GO:0005634">
    <property type="term" value="C:nucleus"/>
    <property type="evidence" value="ECO:0007669"/>
    <property type="project" value="UniProtKB-SubCell"/>
</dbReference>
<sequence>MVFLEVELKAKVNVPPNRLKSLDISLRKHLTIQLLFKVGLWKASMKHGYYVSPTILNNFDNDGTNMLTHEIIFKVSFNCTTMKPCKGEILIGIVDKIMIHGMFLKSGPMQNIFLSEKKMKDYKFRTAEQPVFMNMNRGGSMQKGTKVRFKVFAVKWIEGEKDFHILATIEANYLGPI</sequence>
<comment type="caution">
    <text evidence="5">The sequence shown here is derived from an EMBL/GenBank/DDBJ whole genome shotgun (WGS) entry which is preliminary data.</text>
</comment>
<evidence type="ECO:0000313" key="6">
    <source>
        <dbReference type="Proteomes" id="UP000775213"/>
    </source>
</evidence>
<evidence type="ECO:0000313" key="5">
    <source>
        <dbReference type="EMBL" id="KAH0451437.1"/>
    </source>
</evidence>
<organism evidence="5 6">
    <name type="scientific">Dendrobium chrysotoxum</name>
    <name type="common">Orchid</name>
    <dbReference type="NCBI Taxonomy" id="161865"/>
    <lineage>
        <taxon>Eukaryota</taxon>
        <taxon>Viridiplantae</taxon>
        <taxon>Streptophyta</taxon>
        <taxon>Embryophyta</taxon>
        <taxon>Tracheophyta</taxon>
        <taxon>Spermatophyta</taxon>
        <taxon>Magnoliopsida</taxon>
        <taxon>Liliopsida</taxon>
        <taxon>Asparagales</taxon>
        <taxon>Orchidaceae</taxon>
        <taxon>Epidendroideae</taxon>
        <taxon>Malaxideae</taxon>
        <taxon>Dendrobiinae</taxon>
        <taxon>Dendrobium</taxon>
    </lineage>
</organism>
<keyword evidence="4" id="KW-0539">Nucleus</keyword>
<dbReference type="EMBL" id="JAGFBR010000017">
    <property type="protein sequence ID" value="KAH0451437.1"/>
    <property type="molecule type" value="Genomic_DNA"/>
</dbReference>
<name>A0AAV7G5D8_DENCH</name>
<protein>
    <recommendedName>
        <fullName evidence="4">DNA-directed RNA polymerase subunit</fullName>
    </recommendedName>
</protein>
<evidence type="ECO:0000256" key="4">
    <source>
        <dbReference type="RuleBase" id="RU369086"/>
    </source>
</evidence>
<dbReference type="InterPro" id="IPR036898">
    <property type="entry name" value="RNA_pol_Rpb7-like_N_sf"/>
</dbReference>
<keyword evidence="3 4" id="KW-0804">Transcription</keyword>
<dbReference type="GO" id="GO:0003697">
    <property type="term" value="F:single-stranded DNA binding"/>
    <property type="evidence" value="ECO:0007669"/>
    <property type="project" value="TreeGrafter"/>
</dbReference>
<dbReference type="PANTHER" id="PTHR12709">
    <property type="entry name" value="DNA-DIRECTED RNA POLYMERASE II, III"/>
    <property type="match status" value="1"/>
</dbReference>
<accession>A0AAV7G5D8</accession>
<dbReference type="InterPro" id="IPR012340">
    <property type="entry name" value="NA-bd_OB-fold"/>
</dbReference>
<proteinExistence type="predicted"/>
<dbReference type="Gene3D" id="3.30.1490.120">
    <property type="entry name" value="RNA polymerase Rpb7-like, N-terminal domain"/>
    <property type="match status" value="1"/>
</dbReference>
<comment type="subcellular location">
    <subcellularLocation>
        <location evidence="1 4">Nucleus</location>
    </subcellularLocation>
</comment>
<dbReference type="Gene3D" id="2.40.50.140">
    <property type="entry name" value="Nucleic acid-binding proteins"/>
    <property type="match status" value="1"/>
</dbReference>